<feature type="domain" description="ARID" evidence="1">
    <location>
        <begin position="22"/>
        <end position="125"/>
    </location>
</feature>
<name>A0AA86TUF5_9EUKA</name>
<sequence>MDNNVFSSPQIWVIARKMCQDDPRQLKFYADLFQINFKYLSQYQSEWPTIANQQVDLLALFKSVVANGGFFNVFKKQQFQSNLHTAPLQQNPPQIPYFGLPEVHARPLVAECYLKNLLLFEQLYLGNGTIQQNLIAFIRQFSVQPSLYQKLKLKQQVNCTPSDTTPIRATQEIISSRDFMYKRLNYSAQPVLESKTMGNFNQFGNQQVFSEEVQVSEINHTCNQLQKQFAKYEEFPTISNMNIIIKSLIQLQNYLIISEETFIKSSKATILVFERLETETDEQVLIILTQILQQICYRFKLNDNQLILNDELETKIDLVKLKIKLDNCPDLIQCKLRLMANLISRQYNRWHQLKKLIDVIDIEHATQYMYWIIKKLNAENEDDVFSDSYTFQCCFALLRSTLTFEKVEEGIFLDALTIVIELYNQVKNWVLTEDSYSGQAKTVIQKCVFDCIEDLRKSDLFDQIGVVVE</sequence>
<dbReference type="GO" id="GO:0003677">
    <property type="term" value="F:DNA binding"/>
    <property type="evidence" value="ECO:0007669"/>
    <property type="project" value="InterPro"/>
</dbReference>
<dbReference type="Proteomes" id="UP001642409">
    <property type="component" value="Unassembled WGS sequence"/>
</dbReference>
<proteinExistence type="predicted"/>
<organism evidence="2">
    <name type="scientific">Hexamita inflata</name>
    <dbReference type="NCBI Taxonomy" id="28002"/>
    <lineage>
        <taxon>Eukaryota</taxon>
        <taxon>Metamonada</taxon>
        <taxon>Diplomonadida</taxon>
        <taxon>Hexamitidae</taxon>
        <taxon>Hexamitinae</taxon>
        <taxon>Hexamita</taxon>
    </lineage>
</organism>
<dbReference type="InterPro" id="IPR001606">
    <property type="entry name" value="ARID_dom"/>
</dbReference>
<evidence type="ECO:0000313" key="3">
    <source>
        <dbReference type="EMBL" id="CAL6105518.1"/>
    </source>
</evidence>
<protein>
    <recommendedName>
        <fullName evidence="1">ARID domain-containing protein</fullName>
    </recommendedName>
</protein>
<dbReference type="AlphaFoldDB" id="A0AA86TUF5"/>
<dbReference type="SUPFAM" id="SSF46774">
    <property type="entry name" value="ARID-like"/>
    <property type="match status" value="1"/>
</dbReference>
<dbReference type="Gene3D" id="1.10.150.60">
    <property type="entry name" value="ARID DNA-binding domain"/>
    <property type="match status" value="1"/>
</dbReference>
<accession>A0AA86TUF5</accession>
<evidence type="ECO:0000259" key="1">
    <source>
        <dbReference type="PROSITE" id="PS51011"/>
    </source>
</evidence>
<dbReference type="InterPro" id="IPR036431">
    <property type="entry name" value="ARID_dom_sf"/>
</dbReference>
<evidence type="ECO:0000313" key="4">
    <source>
        <dbReference type="Proteomes" id="UP001642409"/>
    </source>
</evidence>
<comment type="caution">
    <text evidence="2">The sequence shown here is derived from an EMBL/GenBank/DDBJ whole genome shotgun (WGS) entry which is preliminary data.</text>
</comment>
<reference evidence="3 4" key="2">
    <citation type="submission" date="2024-07" db="EMBL/GenBank/DDBJ databases">
        <authorList>
            <person name="Akdeniz Z."/>
        </authorList>
    </citation>
    <scope>NUCLEOTIDE SEQUENCE [LARGE SCALE GENOMIC DNA]</scope>
</reference>
<evidence type="ECO:0000313" key="2">
    <source>
        <dbReference type="EMBL" id="CAI9927582.1"/>
    </source>
</evidence>
<dbReference type="EMBL" id="CAXDID020000597">
    <property type="protein sequence ID" value="CAL6105518.1"/>
    <property type="molecule type" value="Genomic_DNA"/>
</dbReference>
<reference evidence="2" key="1">
    <citation type="submission" date="2023-06" db="EMBL/GenBank/DDBJ databases">
        <authorList>
            <person name="Kurt Z."/>
        </authorList>
    </citation>
    <scope>NUCLEOTIDE SEQUENCE</scope>
</reference>
<keyword evidence="4" id="KW-1185">Reference proteome</keyword>
<gene>
    <name evidence="2" type="ORF">HINF_LOCUS15227</name>
    <name evidence="3" type="ORF">HINF_LOCUS73301</name>
</gene>
<dbReference type="PROSITE" id="PS51011">
    <property type="entry name" value="ARID"/>
    <property type="match status" value="1"/>
</dbReference>
<dbReference type="Pfam" id="PF01388">
    <property type="entry name" value="ARID"/>
    <property type="match status" value="1"/>
</dbReference>
<dbReference type="EMBL" id="CATOUU010000381">
    <property type="protein sequence ID" value="CAI9927582.1"/>
    <property type="molecule type" value="Genomic_DNA"/>
</dbReference>